<feature type="chain" id="PRO_5046722187" evidence="1">
    <location>
        <begin position="26"/>
        <end position="269"/>
    </location>
</feature>
<reference evidence="3" key="1">
    <citation type="journal article" date="2022" name="Environ. Microbiol.">
        <title>Geoalkalibacter halelectricus SAP #1 sp. nov. possessing extracellular electron transfer and mineral#reducing capabilities from a haloalkaline environment.</title>
        <authorList>
            <person name="Yadav S."/>
            <person name="Singh R."/>
            <person name="Sundharam S.S."/>
            <person name="Chaudhary S."/>
            <person name="Krishnamurthi S."/>
            <person name="Patil S.A."/>
        </authorList>
    </citation>
    <scope>NUCLEOTIDE SEQUENCE</scope>
    <source>
        <strain evidence="3">SAP-1</strain>
    </source>
</reference>
<dbReference type="RefSeq" id="WP_260747660.1">
    <property type="nucleotide sequence ID" value="NZ_CP092109.1"/>
</dbReference>
<dbReference type="PANTHER" id="PTHR37945">
    <property type="entry name" value="EXTRACELLULAR TUNGSTATE BINDING PROTEIN"/>
    <property type="match status" value="1"/>
</dbReference>
<dbReference type="Gene3D" id="3.40.190.10">
    <property type="entry name" value="Periplasmic binding protein-like II"/>
    <property type="match status" value="2"/>
</dbReference>
<dbReference type="InterPro" id="IPR052738">
    <property type="entry name" value="ABC-Tungstate_binding"/>
</dbReference>
<keyword evidence="1" id="KW-0732">Signal</keyword>
<dbReference type="Pfam" id="PF12849">
    <property type="entry name" value="PBP_like_2"/>
    <property type="match status" value="1"/>
</dbReference>
<sequence length="269" mass="29212">MIRRTACLFLAIFCCVVILAAPAQARERLILATTTSTQASGLLEVLLPPFENRYAVRVDVIAVGTGQALRLGQAGDAEVVMVHARAQEDAFVAAGYGLKRHDLMYNDFVILGPPSDPAAIGGLRDANAAFAKIAASRARFVSRADQSGTHVMEKDLWKQAGVAPAGRWYIEAGRGMGEVIHMATELSAYTLADRGTYLAYQGRTNLKVLCESDERLFNPYGVIAVNPARHAHVNATLAEKFIDFLLSDEARELITGFQINGQQLFFVSP</sequence>
<proteinExistence type="predicted"/>
<dbReference type="SUPFAM" id="SSF53850">
    <property type="entry name" value="Periplasmic binding protein-like II"/>
    <property type="match status" value="1"/>
</dbReference>
<feature type="signal peptide" evidence="1">
    <location>
        <begin position="1"/>
        <end position="25"/>
    </location>
</feature>
<accession>A0ABY5ZLH4</accession>
<evidence type="ECO:0000256" key="1">
    <source>
        <dbReference type="SAM" id="SignalP"/>
    </source>
</evidence>
<dbReference type="InterPro" id="IPR024370">
    <property type="entry name" value="PBP_domain"/>
</dbReference>
<evidence type="ECO:0000313" key="3">
    <source>
        <dbReference type="EMBL" id="UWZ79304.1"/>
    </source>
</evidence>
<dbReference type="PANTHER" id="PTHR37945:SF1">
    <property type="entry name" value="EXTRACELLULAR TUNGSTATE BINDING PROTEIN"/>
    <property type="match status" value="1"/>
</dbReference>
<dbReference type="EMBL" id="CP092109">
    <property type="protein sequence ID" value="UWZ79304.1"/>
    <property type="molecule type" value="Genomic_DNA"/>
</dbReference>
<evidence type="ECO:0000259" key="2">
    <source>
        <dbReference type="Pfam" id="PF12849"/>
    </source>
</evidence>
<organism evidence="3 4">
    <name type="scientific">Geoalkalibacter halelectricus</name>
    <dbReference type="NCBI Taxonomy" id="2847045"/>
    <lineage>
        <taxon>Bacteria</taxon>
        <taxon>Pseudomonadati</taxon>
        <taxon>Thermodesulfobacteriota</taxon>
        <taxon>Desulfuromonadia</taxon>
        <taxon>Desulfuromonadales</taxon>
        <taxon>Geoalkalibacteraceae</taxon>
        <taxon>Geoalkalibacter</taxon>
    </lineage>
</organism>
<protein>
    <submittedName>
        <fullName evidence="3">Substrate-binding domain-containing protein</fullName>
    </submittedName>
</protein>
<gene>
    <name evidence="3" type="ORF">L9S41_16725</name>
</gene>
<name>A0ABY5ZLH4_9BACT</name>
<keyword evidence="4" id="KW-1185">Reference proteome</keyword>
<dbReference type="Proteomes" id="UP001060414">
    <property type="component" value="Chromosome"/>
</dbReference>
<evidence type="ECO:0000313" key="4">
    <source>
        <dbReference type="Proteomes" id="UP001060414"/>
    </source>
</evidence>
<feature type="domain" description="PBP" evidence="2">
    <location>
        <begin position="24"/>
        <end position="249"/>
    </location>
</feature>